<comment type="caution">
    <text evidence="1">The sequence shown here is derived from an EMBL/GenBank/DDBJ whole genome shotgun (WGS) entry which is preliminary data.</text>
</comment>
<dbReference type="Proteomes" id="UP001291623">
    <property type="component" value="Unassembled WGS sequence"/>
</dbReference>
<dbReference type="EMBL" id="JAVYJV010000022">
    <property type="protein sequence ID" value="KAK4341147.1"/>
    <property type="molecule type" value="Genomic_DNA"/>
</dbReference>
<proteinExistence type="predicted"/>
<organism evidence="1 2">
    <name type="scientific">Anisodus tanguticus</name>
    <dbReference type="NCBI Taxonomy" id="243964"/>
    <lineage>
        <taxon>Eukaryota</taxon>
        <taxon>Viridiplantae</taxon>
        <taxon>Streptophyta</taxon>
        <taxon>Embryophyta</taxon>
        <taxon>Tracheophyta</taxon>
        <taxon>Spermatophyta</taxon>
        <taxon>Magnoliopsida</taxon>
        <taxon>eudicotyledons</taxon>
        <taxon>Gunneridae</taxon>
        <taxon>Pentapetalae</taxon>
        <taxon>asterids</taxon>
        <taxon>lamiids</taxon>
        <taxon>Solanales</taxon>
        <taxon>Solanaceae</taxon>
        <taxon>Solanoideae</taxon>
        <taxon>Hyoscyameae</taxon>
        <taxon>Anisodus</taxon>
    </lineage>
</organism>
<reference evidence="1" key="1">
    <citation type="submission" date="2023-12" db="EMBL/GenBank/DDBJ databases">
        <title>Genome assembly of Anisodus tanguticus.</title>
        <authorList>
            <person name="Wang Y.-J."/>
        </authorList>
    </citation>
    <scope>NUCLEOTIDE SEQUENCE</scope>
    <source>
        <strain evidence="1">KB-2021</strain>
        <tissue evidence="1">Leaf</tissue>
    </source>
</reference>
<gene>
    <name evidence="1" type="ORF">RND71_039648</name>
</gene>
<keyword evidence="2" id="KW-1185">Reference proteome</keyword>
<evidence type="ECO:0000313" key="1">
    <source>
        <dbReference type="EMBL" id="KAK4341147.1"/>
    </source>
</evidence>
<dbReference type="AlphaFoldDB" id="A0AAE1QZZ3"/>
<name>A0AAE1QZZ3_9SOLA</name>
<protein>
    <submittedName>
        <fullName evidence="1">Uncharacterized protein</fullName>
    </submittedName>
</protein>
<evidence type="ECO:0000313" key="2">
    <source>
        <dbReference type="Proteomes" id="UP001291623"/>
    </source>
</evidence>
<sequence length="112" mass="12729">MLEQMSKVEDIGSKRLYFSCMLTKYLLGCNIEEDNFYDHKVEIVAIYYNATSVKEGAGPSHLVPSLEKKVSRIKESMLYDGKNSWVIVQCLLTTSSLKFTFTPDDLPKSHPS</sequence>
<accession>A0AAE1QZZ3</accession>